<feature type="compositionally biased region" description="Polar residues" evidence="1">
    <location>
        <begin position="71"/>
        <end position="80"/>
    </location>
</feature>
<feature type="region of interest" description="Disordered" evidence="1">
    <location>
        <begin position="17"/>
        <end position="91"/>
    </location>
</feature>
<dbReference type="AlphaFoldDB" id="A0AA36IHM9"/>
<accession>A0AA36IHM9</accession>
<name>A0AA36IHM9_9DINO</name>
<comment type="caution">
    <text evidence="2">The sequence shown here is derived from an EMBL/GenBank/DDBJ whole genome shotgun (WGS) entry which is preliminary data.</text>
</comment>
<organism evidence="2 3">
    <name type="scientific">Effrenium voratum</name>
    <dbReference type="NCBI Taxonomy" id="2562239"/>
    <lineage>
        <taxon>Eukaryota</taxon>
        <taxon>Sar</taxon>
        <taxon>Alveolata</taxon>
        <taxon>Dinophyceae</taxon>
        <taxon>Suessiales</taxon>
        <taxon>Symbiodiniaceae</taxon>
        <taxon>Effrenium</taxon>
    </lineage>
</organism>
<protein>
    <submittedName>
        <fullName evidence="2">Uncharacterized protein</fullName>
    </submittedName>
</protein>
<dbReference type="EMBL" id="CAUJNA010001435">
    <property type="protein sequence ID" value="CAJ1386877.1"/>
    <property type="molecule type" value="Genomic_DNA"/>
</dbReference>
<reference evidence="2" key="1">
    <citation type="submission" date="2023-08" db="EMBL/GenBank/DDBJ databases">
        <authorList>
            <person name="Chen Y."/>
            <person name="Shah S."/>
            <person name="Dougan E. K."/>
            <person name="Thang M."/>
            <person name="Chan C."/>
        </authorList>
    </citation>
    <scope>NUCLEOTIDE SEQUENCE</scope>
</reference>
<sequence length="91" mass="10071">MVAARNLFSWLCRASSSDLPHLEPVDGPTPEVPLESPTTSPKEGKAKRRSKSKRQRSEHRHVSCRGPSEMSARNQAQTLVAMSGFPMPFLP</sequence>
<dbReference type="Proteomes" id="UP001178507">
    <property type="component" value="Unassembled WGS sequence"/>
</dbReference>
<evidence type="ECO:0000313" key="3">
    <source>
        <dbReference type="Proteomes" id="UP001178507"/>
    </source>
</evidence>
<keyword evidence="3" id="KW-1185">Reference proteome</keyword>
<evidence type="ECO:0000313" key="2">
    <source>
        <dbReference type="EMBL" id="CAJ1386877.1"/>
    </source>
</evidence>
<gene>
    <name evidence="2" type="ORF">EVOR1521_LOCUS13061</name>
</gene>
<proteinExistence type="predicted"/>
<evidence type="ECO:0000256" key="1">
    <source>
        <dbReference type="SAM" id="MobiDB-lite"/>
    </source>
</evidence>
<feature type="compositionally biased region" description="Basic residues" evidence="1">
    <location>
        <begin position="45"/>
        <end position="63"/>
    </location>
</feature>